<proteinExistence type="predicted"/>
<gene>
    <name evidence="1" type="ORF">LCGC14_1144370</name>
</gene>
<sequence>MRPEGWKNPYPYNPEPTSKLPNTAYNAFEAGADAMLEGLKKEAWNHIIPGNYVETDADGYKYHEPDVEGYLVFIEEE</sequence>
<name>A0A0F9Q333_9ZZZZ</name>
<dbReference type="EMBL" id="LAZR01005457">
    <property type="protein sequence ID" value="KKM99787.1"/>
    <property type="molecule type" value="Genomic_DNA"/>
</dbReference>
<reference evidence="1" key="1">
    <citation type="journal article" date="2015" name="Nature">
        <title>Complex archaea that bridge the gap between prokaryotes and eukaryotes.</title>
        <authorList>
            <person name="Spang A."/>
            <person name="Saw J.H."/>
            <person name="Jorgensen S.L."/>
            <person name="Zaremba-Niedzwiedzka K."/>
            <person name="Martijn J."/>
            <person name="Lind A.E."/>
            <person name="van Eijk R."/>
            <person name="Schleper C."/>
            <person name="Guy L."/>
            <person name="Ettema T.J."/>
        </authorList>
    </citation>
    <scope>NUCLEOTIDE SEQUENCE</scope>
</reference>
<comment type="caution">
    <text evidence="1">The sequence shown here is derived from an EMBL/GenBank/DDBJ whole genome shotgun (WGS) entry which is preliminary data.</text>
</comment>
<dbReference type="AlphaFoldDB" id="A0A0F9Q333"/>
<evidence type="ECO:0000313" key="1">
    <source>
        <dbReference type="EMBL" id="KKM99787.1"/>
    </source>
</evidence>
<protein>
    <submittedName>
        <fullName evidence="1">Uncharacterized protein</fullName>
    </submittedName>
</protein>
<organism evidence="1">
    <name type="scientific">marine sediment metagenome</name>
    <dbReference type="NCBI Taxonomy" id="412755"/>
    <lineage>
        <taxon>unclassified sequences</taxon>
        <taxon>metagenomes</taxon>
        <taxon>ecological metagenomes</taxon>
    </lineage>
</organism>
<accession>A0A0F9Q333</accession>